<name>A0A7G8LE08_9CAUD</name>
<sequence>MCRDSASSHSGCCCSPVGHVPTRTRPLRQRAGGNDMSGGRITLSDGSSWPRPAQERDEEYGISNRLRHAPIENITRSDLLIAASIIDAYGHLVGMTQRRRNSVCGEIQRSIEAEEPHV</sequence>
<evidence type="ECO:0000313" key="2">
    <source>
        <dbReference type="EMBL" id="QNJ55480.1"/>
    </source>
</evidence>
<protein>
    <submittedName>
        <fullName evidence="2">Uncharacterized protein</fullName>
    </submittedName>
</protein>
<dbReference type="KEGG" id="vg:65127813"/>
<dbReference type="GeneID" id="65127813"/>
<dbReference type="Proteomes" id="UP000515837">
    <property type="component" value="Segment"/>
</dbReference>
<keyword evidence="3" id="KW-1185">Reference proteome</keyword>
<evidence type="ECO:0000256" key="1">
    <source>
        <dbReference type="SAM" id="MobiDB-lite"/>
    </source>
</evidence>
<dbReference type="EMBL" id="MT639640">
    <property type="protein sequence ID" value="QNJ55480.1"/>
    <property type="molecule type" value="Genomic_DNA"/>
</dbReference>
<dbReference type="RefSeq" id="YP_010109531.1">
    <property type="nucleotide sequence ID" value="NC_055859.1"/>
</dbReference>
<gene>
    <name evidence="2" type="primary">77</name>
    <name evidence="2" type="ORF">SEA_PARIES_77</name>
</gene>
<proteinExistence type="predicted"/>
<feature type="region of interest" description="Disordered" evidence="1">
    <location>
        <begin position="1"/>
        <end position="56"/>
    </location>
</feature>
<organism evidence="2 3">
    <name type="scientific">Gordonia phage Paries</name>
    <dbReference type="NCBI Taxonomy" id="2762413"/>
    <lineage>
        <taxon>Viruses</taxon>
        <taxon>Duplodnaviria</taxon>
        <taxon>Heunggongvirae</taxon>
        <taxon>Uroviricota</taxon>
        <taxon>Caudoviricetes</taxon>
        <taxon>Stackebrandtviridae</taxon>
        <taxon>Schenleyvirinae</taxon>
        <taxon>Vividuovirus</taxon>
        <taxon>Vividuovirus paries</taxon>
    </lineage>
</organism>
<feature type="compositionally biased region" description="Polar residues" evidence="1">
    <location>
        <begin position="1"/>
        <end position="10"/>
    </location>
</feature>
<reference evidence="2 3" key="1">
    <citation type="submission" date="2020-06" db="EMBL/GenBank/DDBJ databases">
        <authorList>
            <person name="Harms R.C."/>
            <person name="Peters T.J."/>
            <person name="Caliman L.A."/>
            <person name="Cobb H.A."/>
            <person name="Perera R.I."/>
            <person name="Repa T.A."/>
            <person name="Saffaf H."/>
            <person name="Stevens T.L."/>
            <person name="Terry B.R."/>
            <person name="Molloy S.D."/>
            <person name="Garlena R.A."/>
            <person name="Russell D.A."/>
            <person name="Pope W.H."/>
            <person name="Jacobs-Sera D."/>
            <person name="Hatfull G.F."/>
        </authorList>
    </citation>
    <scope>NUCLEOTIDE SEQUENCE [LARGE SCALE GENOMIC DNA]</scope>
</reference>
<accession>A0A7G8LE08</accession>
<evidence type="ECO:0000313" key="3">
    <source>
        <dbReference type="Proteomes" id="UP000515837"/>
    </source>
</evidence>